<comment type="similarity">
    <text evidence="3 11">Belongs to the CobT family.</text>
</comment>
<dbReference type="HAMAP" id="MF_00230">
    <property type="entry name" value="CobT"/>
    <property type="match status" value="1"/>
</dbReference>
<evidence type="ECO:0000256" key="8">
    <source>
        <dbReference type="ARBA" id="ARBA00022679"/>
    </source>
</evidence>
<evidence type="ECO:0000313" key="13">
    <source>
        <dbReference type="Proteomes" id="UP000593802"/>
    </source>
</evidence>
<proteinExistence type="inferred from homology"/>
<keyword evidence="13" id="KW-1185">Reference proteome</keyword>
<comment type="catalytic activity">
    <reaction evidence="10 11">
        <text>5,6-dimethylbenzimidazole + nicotinate beta-D-ribonucleotide = alpha-ribazole 5'-phosphate + nicotinate + H(+)</text>
        <dbReference type="Rhea" id="RHEA:11196"/>
        <dbReference type="ChEBI" id="CHEBI:15378"/>
        <dbReference type="ChEBI" id="CHEBI:15890"/>
        <dbReference type="ChEBI" id="CHEBI:32544"/>
        <dbReference type="ChEBI" id="CHEBI:57502"/>
        <dbReference type="ChEBI" id="CHEBI:57918"/>
        <dbReference type="EC" id="2.4.2.21"/>
    </reaction>
</comment>
<evidence type="ECO:0000256" key="1">
    <source>
        <dbReference type="ARBA" id="ARBA00002197"/>
    </source>
</evidence>
<dbReference type="EMBL" id="AP023366">
    <property type="protein sequence ID" value="BCJ86633.1"/>
    <property type="molecule type" value="Genomic_DNA"/>
</dbReference>
<dbReference type="UniPathway" id="UPA00061">
    <property type="reaction ID" value="UER00516"/>
</dbReference>
<protein>
    <recommendedName>
        <fullName evidence="5 11">Nicotinate-nucleotide--dimethylbenzimidazole phosphoribosyltransferase</fullName>
        <shortName evidence="11">NN:DBI PRT</shortName>
        <ecNumber evidence="4 11">2.4.2.21</ecNumber>
    </recommendedName>
    <alternativeName>
        <fullName evidence="9 11">N(1)-alpha-phosphoribosyltransferase</fullName>
    </alternativeName>
</protein>
<accession>A0A7I8D911</accession>
<dbReference type="InterPro" id="IPR036087">
    <property type="entry name" value="Nict_dMeBzImd_PRibTrfase_sf"/>
</dbReference>
<dbReference type="AlphaFoldDB" id="A0A7I8D911"/>
<keyword evidence="7 11" id="KW-0328">Glycosyltransferase</keyword>
<evidence type="ECO:0000256" key="2">
    <source>
        <dbReference type="ARBA" id="ARBA00005049"/>
    </source>
</evidence>
<dbReference type="Gene3D" id="1.10.1610.10">
    <property type="match status" value="1"/>
</dbReference>
<dbReference type="PANTHER" id="PTHR43463:SF1">
    <property type="entry name" value="NICOTINATE-NUCLEOTIDE--DIMETHYLBENZIMIDAZOLE PHOSPHORIBOSYLTRANSFERASE"/>
    <property type="match status" value="1"/>
</dbReference>
<sequence>MWKLPQPIDDINSQYVQEARARHDQLTKPPGSLGFLEEIGIRLAGIQENILPDVDSAAVVVMAADHGVTEEGVSAFPSEVTVQMVLNFMNGGAAVNALARNAGADVHVVDIGVKSDIPNAAQFTERPGSRLWIDKVRYGTANMAKEPAMTRAEAEEALQVGWRMGETLYNQGYKMVALGEMGIGNTTASAAITSLLANVPVDQITGTGTGLSAAGVRQKVATIQRAIELHNPNSADPIDVLAKVGGLEIAGLAGLTLACAAYRIPVVVDGFITGAAALAAVRMDERVRSYLFASHQSVEPGHQVVLEALGLRPLFDFSMRLGEGSGAALALPVLKAAARVLREMATFAEAGVADGK</sequence>
<dbReference type="RefSeq" id="WP_200760618.1">
    <property type="nucleotide sequence ID" value="NZ_AP023366.1"/>
</dbReference>
<keyword evidence="6 11" id="KW-0169">Cobalamin biosynthesis</keyword>
<dbReference type="Pfam" id="PF02277">
    <property type="entry name" value="DBI_PRT"/>
    <property type="match status" value="1"/>
</dbReference>
<organism evidence="12 13">
    <name type="scientific">Effusibacillus dendaii</name>
    <dbReference type="NCBI Taxonomy" id="2743772"/>
    <lineage>
        <taxon>Bacteria</taxon>
        <taxon>Bacillati</taxon>
        <taxon>Bacillota</taxon>
        <taxon>Bacilli</taxon>
        <taxon>Bacillales</taxon>
        <taxon>Alicyclobacillaceae</taxon>
        <taxon>Effusibacillus</taxon>
    </lineage>
</organism>
<comment type="pathway">
    <text evidence="2 11">Nucleoside biosynthesis; alpha-ribazole biosynthesis; alpha-ribazole from 5,6-dimethylbenzimidazole: step 1/2.</text>
</comment>
<dbReference type="InterPro" id="IPR017846">
    <property type="entry name" value="Nict_dMeBzImd_PRibTrfase_bact"/>
</dbReference>
<keyword evidence="8 11" id="KW-0808">Transferase</keyword>
<evidence type="ECO:0000256" key="10">
    <source>
        <dbReference type="ARBA" id="ARBA00047340"/>
    </source>
</evidence>
<dbReference type="InterPro" id="IPR023195">
    <property type="entry name" value="Nict_dMeBzImd_PRibTrfase_N"/>
</dbReference>
<dbReference type="NCBIfam" id="NF000996">
    <property type="entry name" value="PRK00105.1"/>
    <property type="match status" value="1"/>
</dbReference>
<evidence type="ECO:0000256" key="9">
    <source>
        <dbReference type="ARBA" id="ARBA00030686"/>
    </source>
</evidence>
<dbReference type="SUPFAM" id="SSF52733">
    <property type="entry name" value="Nicotinate mononucleotide:5,6-dimethylbenzimidazole phosphoribosyltransferase (CobT)"/>
    <property type="match status" value="1"/>
</dbReference>
<evidence type="ECO:0000256" key="4">
    <source>
        <dbReference type="ARBA" id="ARBA00011991"/>
    </source>
</evidence>
<evidence type="ECO:0000256" key="7">
    <source>
        <dbReference type="ARBA" id="ARBA00022676"/>
    </source>
</evidence>
<gene>
    <name evidence="11 12" type="primary">cobT</name>
    <name evidence="12" type="ORF">skT53_16180</name>
</gene>
<dbReference type="InterPro" id="IPR003200">
    <property type="entry name" value="Nict_dMeBzImd_PRibTrfase"/>
</dbReference>
<dbReference type="NCBIfam" id="TIGR03160">
    <property type="entry name" value="cobT_DBIPRT"/>
    <property type="match status" value="1"/>
</dbReference>
<evidence type="ECO:0000256" key="11">
    <source>
        <dbReference type="HAMAP-Rule" id="MF_00230"/>
    </source>
</evidence>
<feature type="active site" description="Proton acceptor" evidence="11">
    <location>
        <position position="323"/>
    </location>
</feature>
<reference evidence="12 13" key="1">
    <citation type="submission" date="2020-08" db="EMBL/GenBank/DDBJ databases">
        <title>Complete Genome Sequence of Effusibacillus dendaii Strain skT53, Isolated from Farmland soil.</title>
        <authorList>
            <person name="Konishi T."/>
            <person name="Kawasaki H."/>
        </authorList>
    </citation>
    <scope>NUCLEOTIDE SEQUENCE [LARGE SCALE GENOMIC DNA]</scope>
    <source>
        <strain evidence="13">skT53</strain>
    </source>
</reference>
<evidence type="ECO:0000256" key="3">
    <source>
        <dbReference type="ARBA" id="ARBA00007110"/>
    </source>
</evidence>
<comment type="function">
    <text evidence="1 11">Catalyzes the synthesis of alpha-ribazole-5'-phosphate from nicotinate mononucleotide (NAMN) and 5,6-dimethylbenzimidazole (DMB).</text>
</comment>
<evidence type="ECO:0000313" key="12">
    <source>
        <dbReference type="EMBL" id="BCJ86633.1"/>
    </source>
</evidence>
<dbReference type="EC" id="2.4.2.21" evidence="4 11"/>
<dbReference type="PANTHER" id="PTHR43463">
    <property type="entry name" value="NICOTINATE-NUCLEOTIDE--DIMETHYLBENZIMIDAZOLE PHOSPHORIBOSYLTRANSFERASE"/>
    <property type="match status" value="1"/>
</dbReference>
<dbReference type="Gene3D" id="3.40.50.10210">
    <property type="match status" value="1"/>
</dbReference>
<dbReference type="GO" id="GO:0009236">
    <property type="term" value="P:cobalamin biosynthetic process"/>
    <property type="evidence" value="ECO:0007669"/>
    <property type="project" value="UniProtKB-UniRule"/>
</dbReference>
<dbReference type="GO" id="GO:0008939">
    <property type="term" value="F:nicotinate-nucleotide-dimethylbenzimidazole phosphoribosyltransferase activity"/>
    <property type="evidence" value="ECO:0007669"/>
    <property type="project" value="UniProtKB-UniRule"/>
</dbReference>
<evidence type="ECO:0000256" key="5">
    <source>
        <dbReference type="ARBA" id="ARBA00015486"/>
    </source>
</evidence>
<name>A0A7I8D911_9BACL</name>
<dbReference type="Proteomes" id="UP000593802">
    <property type="component" value="Chromosome"/>
</dbReference>
<dbReference type="FunFam" id="3.40.50.10210:FF:000001">
    <property type="entry name" value="Nicotinate-nucleotide--dimethylbenzimidazole phosphoribosyltransferase"/>
    <property type="match status" value="1"/>
</dbReference>
<dbReference type="CDD" id="cd02439">
    <property type="entry name" value="DMB-PRT_CobT"/>
    <property type="match status" value="1"/>
</dbReference>
<evidence type="ECO:0000256" key="6">
    <source>
        <dbReference type="ARBA" id="ARBA00022573"/>
    </source>
</evidence>
<dbReference type="KEGG" id="eff:skT53_16180"/>